<keyword evidence="1" id="KW-1133">Transmembrane helix</keyword>
<dbReference type="EMBL" id="JACHIL010000002">
    <property type="protein sequence ID" value="MBB5091139.1"/>
    <property type="molecule type" value="Genomic_DNA"/>
</dbReference>
<evidence type="ECO:0000313" key="3">
    <source>
        <dbReference type="Proteomes" id="UP000531231"/>
    </source>
</evidence>
<accession>A0A7W8EPC4</accession>
<dbReference type="Proteomes" id="UP000531231">
    <property type="component" value="Unassembled WGS sequence"/>
</dbReference>
<feature type="transmembrane region" description="Helical" evidence="1">
    <location>
        <begin position="7"/>
        <end position="24"/>
    </location>
</feature>
<comment type="caution">
    <text evidence="2">The sequence shown here is derived from an EMBL/GenBank/DDBJ whole genome shotgun (WGS) entry which is preliminary data.</text>
</comment>
<dbReference type="AlphaFoldDB" id="A0A7W8EPC4"/>
<organism evidence="2 3">
    <name type="scientific">Pseudochrobactrum saccharolyticum</name>
    <dbReference type="NCBI Taxonomy" id="354352"/>
    <lineage>
        <taxon>Bacteria</taxon>
        <taxon>Pseudomonadati</taxon>
        <taxon>Pseudomonadota</taxon>
        <taxon>Alphaproteobacteria</taxon>
        <taxon>Hyphomicrobiales</taxon>
        <taxon>Brucellaceae</taxon>
        <taxon>Pseudochrobactrum</taxon>
    </lineage>
</organism>
<proteinExistence type="predicted"/>
<keyword evidence="3" id="KW-1185">Reference proteome</keyword>
<reference evidence="2 3" key="1">
    <citation type="submission" date="2020-08" db="EMBL/GenBank/DDBJ databases">
        <title>Genomic Encyclopedia of Type Strains, Phase IV (KMG-IV): sequencing the most valuable type-strain genomes for metagenomic binning, comparative biology and taxonomic classification.</title>
        <authorList>
            <person name="Goeker M."/>
        </authorList>
    </citation>
    <scope>NUCLEOTIDE SEQUENCE [LARGE SCALE GENOMIC DNA]</scope>
    <source>
        <strain evidence="2 3">DSM 25620</strain>
    </source>
</reference>
<keyword evidence="1" id="KW-0812">Transmembrane</keyword>
<gene>
    <name evidence="2" type="ORF">HNQ68_001663</name>
</gene>
<feature type="transmembrane region" description="Helical" evidence="1">
    <location>
        <begin position="72"/>
        <end position="89"/>
    </location>
</feature>
<dbReference type="RefSeq" id="WP_151159066.1">
    <property type="nucleotide sequence ID" value="NZ_JACHIL010000002.1"/>
</dbReference>
<evidence type="ECO:0000256" key="1">
    <source>
        <dbReference type="SAM" id="Phobius"/>
    </source>
</evidence>
<name>A0A7W8EPC4_9HYPH</name>
<sequence>MNIRTRLIAAVVVALIVGFGFMAYDKYTDAEWVVSPQTIERVRNDGQTGVETRPGTVAVRAIRSEIADLLPYKWAAYGFAAGLLVFFSTRQRKTA</sequence>
<evidence type="ECO:0000313" key="2">
    <source>
        <dbReference type="EMBL" id="MBB5091139.1"/>
    </source>
</evidence>
<protein>
    <submittedName>
        <fullName evidence="2">Uncharacterized protein</fullName>
    </submittedName>
</protein>
<keyword evidence="1" id="KW-0472">Membrane</keyword>